<dbReference type="GO" id="GO:0009252">
    <property type="term" value="P:peptidoglycan biosynthetic process"/>
    <property type="evidence" value="ECO:0007669"/>
    <property type="project" value="TreeGrafter"/>
</dbReference>
<feature type="domain" description="Alpha-D-phosphohexomutase alpha/beta/alpha" evidence="10">
    <location>
        <begin position="258"/>
        <end position="363"/>
    </location>
</feature>
<dbReference type="RefSeq" id="WP_158341186.1">
    <property type="nucleotide sequence ID" value="NZ_CP029161.1"/>
</dbReference>
<feature type="binding site" evidence="6">
    <location>
        <position position="243"/>
    </location>
    <ligand>
        <name>Mg(2+)</name>
        <dbReference type="ChEBI" id="CHEBI:18420"/>
    </ligand>
</feature>
<dbReference type="OrthoDB" id="9803322at2"/>
<feature type="binding site" description="via phosphate group" evidence="6">
    <location>
        <position position="101"/>
    </location>
    <ligand>
        <name>Mg(2+)</name>
        <dbReference type="ChEBI" id="CHEBI:18420"/>
    </ligand>
</feature>
<dbReference type="Pfam" id="PF02880">
    <property type="entry name" value="PGM_PMM_III"/>
    <property type="match status" value="1"/>
</dbReference>
<evidence type="ECO:0000256" key="2">
    <source>
        <dbReference type="ARBA" id="ARBA00022553"/>
    </source>
</evidence>
<dbReference type="InterPro" id="IPR005841">
    <property type="entry name" value="Alpha-D-phosphohexomutase_SF"/>
</dbReference>
<protein>
    <recommendedName>
        <fullName evidence="6">Phosphoglucosamine mutase</fullName>
        <ecNumber evidence="6">5.4.2.10</ecNumber>
    </recommendedName>
</protein>
<feature type="active site" description="Phosphoserine intermediate" evidence="6">
    <location>
        <position position="101"/>
    </location>
</feature>
<comment type="catalytic activity">
    <reaction evidence="6">
        <text>alpha-D-glucosamine 1-phosphate = D-glucosamine 6-phosphate</text>
        <dbReference type="Rhea" id="RHEA:23424"/>
        <dbReference type="ChEBI" id="CHEBI:58516"/>
        <dbReference type="ChEBI" id="CHEBI:58725"/>
        <dbReference type="EC" id="5.4.2.10"/>
    </reaction>
</comment>
<dbReference type="PRINTS" id="PR00509">
    <property type="entry name" value="PGMPMM"/>
</dbReference>
<evidence type="ECO:0000259" key="9">
    <source>
        <dbReference type="Pfam" id="PF02879"/>
    </source>
</evidence>
<comment type="cofactor">
    <cofactor evidence="6">
        <name>Mg(2+)</name>
        <dbReference type="ChEBI" id="CHEBI:18420"/>
    </cofactor>
    <text evidence="6">Binds 1 Mg(2+) ion per subunit.</text>
</comment>
<dbReference type="FunFam" id="3.40.120.10:FF:000003">
    <property type="entry name" value="Phosphoglucosamine mutase"/>
    <property type="match status" value="1"/>
</dbReference>
<keyword evidence="5 6" id="KW-0413">Isomerase</keyword>
<dbReference type="InterPro" id="IPR005846">
    <property type="entry name" value="A-D-PHexomutase_a/b/a-III"/>
</dbReference>
<dbReference type="AlphaFoldDB" id="A0A2U8DG17"/>
<sequence length="444" mass="49908">MTLLKYFGTDGIRGIAGKSPMTPNFMIKLGQIITEVFRSNKKKIIIGRDTRISGSMLQYSLEFGILSRGFSTLLVNCIPTPAIAYLVRFFNASGGIVISGSHNIFYDNGVKIFSEDGVKLSNKKELFIEKKLKNFTYNCSYQENFGFSQIIKDASEKYINFCKNIFSNNINLSKFTIIIDCANGSTYKIAPKIFQDLGGKVIIISNYPNGININKNSGSTNINQLKKLVILKKADIGLAFDGDGDRVIMVDHLGNKINGDQIIYVIAKYYLKNNQLYGGVVGTLMTNMNIVLALKKLGIPFYASKIGDRYIYQTLKKKKWLLGAEQSGHIILLDKHSTGDGIIASLQVLLIMIRNNKSLHCLSNQVKLLPQVLLNVIFDRNKDFEKDTKFQYVINQSKKFLGLNSRLFIRKSGTESYVRIMVEGENYNRIKKVARSIADVIKSI</sequence>
<evidence type="ECO:0000256" key="1">
    <source>
        <dbReference type="ARBA" id="ARBA00010231"/>
    </source>
</evidence>
<evidence type="ECO:0000259" key="10">
    <source>
        <dbReference type="Pfam" id="PF02880"/>
    </source>
</evidence>
<dbReference type="HAMAP" id="MF_01554_B">
    <property type="entry name" value="GlmM_B"/>
    <property type="match status" value="1"/>
</dbReference>
<dbReference type="SUPFAM" id="SSF55957">
    <property type="entry name" value="Phosphoglucomutase, C-terminal domain"/>
    <property type="match status" value="1"/>
</dbReference>
<dbReference type="PANTHER" id="PTHR42946:SF1">
    <property type="entry name" value="PHOSPHOGLUCOMUTASE (ALPHA-D-GLUCOSE-1,6-BISPHOSPHATE-DEPENDENT)"/>
    <property type="match status" value="1"/>
</dbReference>
<keyword evidence="4 6" id="KW-0460">Magnesium</keyword>
<evidence type="ECO:0000256" key="3">
    <source>
        <dbReference type="ARBA" id="ARBA00022723"/>
    </source>
</evidence>
<dbReference type="GO" id="GO:0005829">
    <property type="term" value="C:cytosol"/>
    <property type="evidence" value="ECO:0007669"/>
    <property type="project" value="TreeGrafter"/>
</dbReference>
<dbReference type="Gene3D" id="3.30.310.50">
    <property type="entry name" value="Alpha-D-phosphohexomutase, C-terminal domain"/>
    <property type="match status" value="1"/>
</dbReference>
<dbReference type="InterPro" id="IPR005844">
    <property type="entry name" value="A-D-PHexomutase_a/b/a-I"/>
</dbReference>
<dbReference type="Pfam" id="PF02879">
    <property type="entry name" value="PGM_PMM_II"/>
    <property type="match status" value="1"/>
</dbReference>
<dbReference type="InterPro" id="IPR050060">
    <property type="entry name" value="Phosphoglucosamine_mutase"/>
</dbReference>
<proteinExistence type="inferred from homology"/>
<dbReference type="Pfam" id="PF02878">
    <property type="entry name" value="PGM_PMM_I"/>
    <property type="match status" value="1"/>
</dbReference>
<dbReference type="FunFam" id="3.40.120.10:FF:000001">
    <property type="entry name" value="Phosphoglucosamine mutase"/>
    <property type="match status" value="1"/>
</dbReference>
<evidence type="ECO:0000313" key="12">
    <source>
        <dbReference type="Proteomes" id="UP000244884"/>
    </source>
</evidence>
<evidence type="ECO:0000259" key="7">
    <source>
        <dbReference type="Pfam" id="PF00408"/>
    </source>
</evidence>
<dbReference type="InterPro" id="IPR005845">
    <property type="entry name" value="A-D-PHexomutase_a/b/a-II"/>
</dbReference>
<dbReference type="SUPFAM" id="SSF53738">
    <property type="entry name" value="Phosphoglucomutase, first 3 domains"/>
    <property type="match status" value="3"/>
</dbReference>
<comment type="similarity">
    <text evidence="1 6">Belongs to the phosphohexose mutase family.</text>
</comment>
<reference evidence="11 12" key="1">
    <citation type="submission" date="2018-04" db="EMBL/GenBank/DDBJ databases">
        <title>Genome sequence of Buchnera aphidicola from Melaphis sacchari.</title>
        <authorList>
            <person name="Geib S.M."/>
            <person name="Palmer N.A."/>
            <person name="Sattler S.E."/>
            <person name="Sarath G."/>
        </authorList>
    </citation>
    <scope>NUCLEOTIDE SEQUENCE [LARGE SCALE GENOMIC DNA]</scope>
    <source>
        <strain evidence="11 12">LSU</strain>
    </source>
</reference>
<feature type="modified residue" description="Phosphoserine" evidence="6">
    <location>
        <position position="101"/>
    </location>
</feature>
<dbReference type="CDD" id="cd05802">
    <property type="entry name" value="GlmM"/>
    <property type="match status" value="1"/>
</dbReference>
<comment type="function">
    <text evidence="6">Catalyzes the conversion of glucosamine-6-phosphate to glucosamine-1-phosphate.</text>
</comment>
<dbReference type="EMBL" id="CP029161">
    <property type="protein sequence ID" value="AWH90415.1"/>
    <property type="molecule type" value="Genomic_DNA"/>
</dbReference>
<dbReference type="GO" id="GO:0008966">
    <property type="term" value="F:phosphoglucosamine mutase activity"/>
    <property type="evidence" value="ECO:0007669"/>
    <property type="project" value="UniProtKB-UniRule"/>
</dbReference>
<dbReference type="InterPro" id="IPR036900">
    <property type="entry name" value="A-D-PHexomutase_C_sf"/>
</dbReference>
<dbReference type="Proteomes" id="UP000244884">
    <property type="component" value="Chromosome"/>
</dbReference>
<dbReference type="GO" id="GO:0004615">
    <property type="term" value="F:phosphomannomutase activity"/>
    <property type="evidence" value="ECO:0007669"/>
    <property type="project" value="TreeGrafter"/>
</dbReference>
<evidence type="ECO:0000256" key="5">
    <source>
        <dbReference type="ARBA" id="ARBA00023235"/>
    </source>
</evidence>
<dbReference type="NCBIfam" id="TIGR01455">
    <property type="entry name" value="glmM"/>
    <property type="match status" value="1"/>
</dbReference>
<dbReference type="PANTHER" id="PTHR42946">
    <property type="entry name" value="PHOSPHOHEXOSE MUTASE"/>
    <property type="match status" value="1"/>
</dbReference>
<evidence type="ECO:0000313" key="11">
    <source>
        <dbReference type="EMBL" id="AWH90415.1"/>
    </source>
</evidence>
<dbReference type="GO" id="GO:0000287">
    <property type="term" value="F:magnesium ion binding"/>
    <property type="evidence" value="ECO:0007669"/>
    <property type="project" value="UniProtKB-UniRule"/>
</dbReference>
<evidence type="ECO:0000256" key="6">
    <source>
        <dbReference type="HAMAP-Rule" id="MF_01554"/>
    </source>
</evidence>
<feature type="domain" description="Alpha-D-phosphohexomutase C-terminal" evidence="7">
    <location>
        <begin position="373"/>
        <end position="439"/>
    </location>
</feature>
<keyword evidence="3 6" id="KW-0479">Metal-binding</keyword>
<dbReference type="Pfam" id="PF00408">
    <property type="entry name" value="PGM_PMM_IV"/>
    <property type="match status" value="1"/>
</dbReference>
<feature type="domain" description="Alpha-D-phosphohexomutase alpha/beta/alpha" evidence="9">
    <location>
        <begin position="157"/>
        <end position="254"/>
    </location>
</feature>
<gene>
    <name evidence="6" type="primary">glmM</name>
    <name evidence="11" type="ORF">DD681_01140</name>
</gene>
<comment type="PTM">
    <text evidence="6">Activated by phosphorylation.</text>
</comment>
<keyword evidence="2 6" id="KW-0597">Phosphoprotein</keyword>
<dbReference type="InterPro" id="IPR005843">
    <property type="entry name" value="A-D-PHexomutase_C"/>
</dbReference>
<organism evidence="11 12">
    <name type="scientific">Buchnera aphidicola</name>
    <name type="common">Melanaphis sacchari</name>
    <dbReference type="NCBI Taxonomy" id="2173854"/>
    <lineage>
        <taxon>Bacteria</taxon>
        <taxon>Pseudomonadati</taxon>
        <taxon>Pseudomonadota</taxon>
        <taxon>Gammaproteobacteria</taxon>
        <taxon>Enterobacterales</taxon>
        <taxon>Erwiniaceae</taxon>
        <taxon>Buchnera</taxon>
    </lineage>
</organism>
<dbReference type="InterPro" id="IPR006352">
    <property type="entry name" value="GlmM_bact"/>
</dbReference>
<dbReference type="InterPro" id="IPR016055">
    <property type="entry name" value="A-D-PHexomutase_a/b/a-I/II/III"/>
</dbReference>
<dbReference type="NCBIfam" id="NF008139">
    <property type="entry name" value="PRK10887.1"/>
    <property type="match status" value="1"/>
</dbReference>
<dbReference type="EC" id="5.4.2.10" evidence="6"/>
<dbReference type="Gene3D" id="3.40.120.10">
    <property type="entry name" value="Alpha-D-Glucose-1,6-Bisphosphate, subunit A, domain 3"/>
    <property type="match status" value="3"/>
</dbReference>
<feature type="binding site" evidence="6">
    <location>
        <position position="241"/>
    </location>
    <ligand>
        <name>Mg(2+)</name>
        <dbReference type="ChEBI" id="CHEBI:18420"/>
    </ligand>
</feature>
<dbReference type="GO" id="GO:0006048">
    <property type="term" value="P:UDP-N-acetylglucosamine biosynthetic process"/>
    <property type="evidence" value="ECO:0007669"/>
    <property type="project" value="TreeGrafter"/>
</dbReference>
<feature type="binding site" evidence="6">
    <location>
        <position position="245"/>
    </location>
    <ligand>
        <name>Mg(2+)</name>
        <dbReference type="ChEBI" id="CHEBI:18420"/>
    </ligand>
</feature>
<name>A0A2U8DG17_9GAMM</name>
<dbReference type="GO" id="GO:0005975">
    <property type="term" value="P:carbohydrate metabolic process"/>
    <property type="evidence" value="ECO:0007669"/>
    <property type="project" value="InterPro"/>
</dbReference>
<accession>A0A2U8DG17</accession>
<feature type="domain" description="Alpha-D-phosphohexomutase alpha/beta/alpha" evidence="8">
    <location>
        <begin position="5"/>
        <end position="134"/>
    </location>
</feature>
<evidence type="ECO:0000256" key="4">
    <source>
        <dbReference type="ARBA" id="ARBA00022842"/>
    </source>
</evidence>
<evidence type="ECO:0000259" key="8">
    <source>
        <dbReference type="Pfam" id="PF02878"/>
    </source>
</evidence>